<evidence type="ECO:0000313" key="3">
    <source>
        <dbReference type="EMBL" id="KAL0488934.1"/>
    </source>
</evidence>
<evidence type="ECO:0000313" key="4">
    <source>
        <dbReference type="Proteomes" id="UP001431209"/>
    </source>
</evidence>
<organism evidence="3 4">
    <name type="scientific">Acrasis kona</name>
    <dbReference type="NCBI Taxonomy" id="1008807"/>
    <lineage>
        <taxon>Eukaryota</taxon>
        <taxon>Discoba</taxon>
        <taxon>Heterolobosea</taxon>
        <taxon>Tetramitia</taxon>
        <taxon>Eutetramitia</taxon>
        <taxon>Acrasidae</taxon>
        <taxon>Acrasis</taxon>
    </lineage>
</organism>
<feature type="coiled-coil region" evidence="1">
    <location>
        <begin position="19"/>
        <end position="78"/>
    </location>
</feature>
<protein>
    <submittedName>
        <fullName evidence="3">Lama2</fullName>
    </submittedName>
    <submittedName>
        <fullName evidence="2">Laminin subunit alpha</fullName>
    </submittedName>
</protein>
<proteinExistence type="predicted"/>
<evidence type="ECO:0000313" key="2">
    <source>
        <dbReference type="EMBL" id="KAL0488379.1"/>
    </source>
</evidence>
<dbReference type="EMBL" id="JAOPGA020001436">
    <property type="protein sequence ID" value="KAL0488379.1"/>
    <property type="molecule type" value="Genomic_DNA"/>
</dbReference>
<reference evidence="3 4" key="1">
    <citation type="submission" date="2024-03" db="EMBL/GenBank/DDBJ databases">
        <title>The Acrasis kona genome and developmental transcriptomes reveal deep origins of eukaryotic multicellular pathways.</title>
        <authorList>
            <person name="Sheikh S."/>
            <person name="Fu C.-J."/>
            <person name="Brown M.W."/>
            <person name="Baldauf S.L."/>
        </authorList>
    </citation>
    <scope>NUCLEOTIDE SEQUENCE [LARGE SCALE GENOMIC DNA]</scope>
    <source>
        <strain evidence="3 4">ATCC MYA-3509</strain>
    </source>
</reference>
<dbReference type="Proteomes" id="UP001431209">
    <property type="component" value="Unassembled WGS sequence"/>
</dbReference>
<keyword evidence="1" id="KW-0175">Coiled coil</keyword>
<comment type="caution">
    <text evidence="3">The sequence shown here is derived from an EMBL/GenBank/DDBJ whole genome shotgun (WGS) entry which is preliminary data.</text>
</comment>
<name>A0AAW2ZHV6_9EUKA</name>
<accession>A0AAW2ZHV6</accession>
<keyword evidence="4" id="KW-1185">Reference proteome</keyword>
<dbReference type="EMBL" id="JAOPGA020001495">
    <property type="protein sequence ID" value="KAL0488934.1"/>
    <property type="molecule type" value="Genomic_DNA"/>
</dbReference>
<gene>
    <name evidence="3" type="ORF">AKO1_000653</name>
    <name evidence="2" type="ORF">AKO1_015577</name>
</gene>
<evidence type="ECO:0000256" key="1">
    <source>
        <dbReference type="SAM" id="Coils"/>
    </source>
</evidence>
<sequence>MQSALDLIKGMQYDRERANLLAEDRHKSLENKLQAMSEELHAVRTDSETMSKELQAVRKDSEKEISALVSENAVLQQRVLDLQNSSEVHDELIRGLEIQCDSQSVELATVKNKMDNIIISVVEKDILINISEILKLCWEACEEAFRELNPQTGTFEYKDVSSSLSLCTVLDVNLVRTCYISFTRPERHDKCHPSLGQLTKISLDQYTKVLRRQIDTDNFSTSYERIRNLTTEAVSFNSDTASVRVLVDLFLKNAQDCSSKYKIIDKIKDLIVADMNKK</sequence>
<dbReference type="AlphaFoldDB" id="A0AAW2ZHV6"/>